<dbReference type="SMART" id="SM00388">
    <property type="entry name" value="HisKA"/>
    <property type="match status" value="2"/>
</dbReference>
<dbReference type="EC" id="2.7.13.3" evidence="2"/>
<evidence type="ECO:0000256" key="2">
    <source>
        <dbReference type="ARBA" id="ARBA00012438"/>
    </source>
</evidence>
<organism evidence="8 9">
    <name type="scientific">Archangium minus</name>
    <dbReference type="NCBI Taxonomy" id="83450"/>
    <lineage>
        <taxon>Bacteria</taxon>
        <taxon>Pseudomonadati</taxon>
        <taxon>Myxococcota</taxon>
        <taxon>Myxococcia</taxon>
        <taxon>Myxococcales</taxon>
        <taxon>Cystobacterineae</taxon>
        <taxon>Archangiaceae</taxon>
        <taxon>Archangium</taxon>
    </lineage>
</organism>
<keyword evidence="9" id="KW-1185">Reference proteome</keyword>
<protein>
    <recommendedName>
        <fullName evidence="2">histidine kinase</fullName>
        <ecNumber evidence="2">2.7.13.3</ecNumber>
    </recommendedName>
</protein>
<evidence type="ECO:0000313" key="9">
    <source>
        <dbReference type="Proteomes" id="UP001611383"/>
    </source>
</evidence>
<dbReference type="Pfam" id="PF00072">
    <property type="entry name" value="Response_reg"/>
    <property type="match status" value="1"/>
</dbReference>
<dbReference type="CDD" id="cd00075">
    <property type="entry name" value="HATPase"/>
    <property type="match status" value="1"/>
</dbReference>
<dbReference type="SUPFAM" id="SSF47384">
    <property type="entry name" value="Homodimeric domain of signal transducing histidine kinase"/>
    <property type="match status" value="2"/>
</dbReference>
<dbReference type="PROSITE" id="PS50110">
    <property type="entry name" value="RESPONSE_REGULATORY"/>
    <property type="match status" value="1"/>
</dbReference>
<dbReference type="CDD" id="cd00082">
    <property type="entry name" value="HisKA"/>
    <property type="match status" value="1"/>
</dbReference>
<feature type="compositionally biased region" description="Low complexity" evidence="5">
    <location>
        <begin position="586"/>
        <end position="606"/>
    </location>
</feature>
<dbReference type="SUPFAM" id="SSF52172">
    <property type="entry name" value="CheY-like"/>
    <property type="match status" value="1"/>
</dbReference>
<dbReference type="EMBL" id="CP043494">
    <property type="protein sequence ID" value="WNG47408.1"/>
    <property type="molecule type" value="Genomic_DNA"/>
</dbReference>
<dbReference type="InterPro" id="IPR003594">
    <property type="entry name" value="HATPase_dom"/>
</dbReference>
<evidence type="ECO:0000256" key="4">
    <source>
        <dbReference type="PROSITE-ProRule" id="PRU00169"/>
    </source>
</evidence>
<evidence type="ECO:0000256" key="3">
    <source>
        <dbReference type="ARBA" id="ARBA00022553"/>
    </source>
</evidence>
<dbReference type="SUPFAM" id="SSF55874">
    <property type="entry name" value="ATPase domain of HSP90 chaperone/DNA topoisomerase II/histidine kinase"/>
    <property type="match status" value="2"/>
</dbReference>
<dbReference type="InterPro" id="IPR036097">
    <property type="entry name" value="HisK_dim/P_sf"/>
</dbReference>
<evidence type="ECO:0000259" key="6">
    <source>
        <dbReference type="PROSITE" id="PS50109"/>
    </source>
</evidence>
<dbReference type="InterPro" id="IPR036890">
    <property type="entry name" value="HATPase_C_sf"/>
</dbReference>
<evidence type="ECO:0000259" key="7">
    <source>
        <dbReference type="PROSITE" id="PS50110"/>
    </source>
</evidence>
<accession>A0ABY9WW92</accession>
<dbReference type="Gene3D" id="3.30.565.10">
    <property type="entry name" value="Histidine kinase-like ATPase, C-terminal domain"/>
    <property type="match status" value="2"/>
</dbReference>
<evidence type="ECO:0000313" key="8">
    <source>
        <dbReference type="EMBL" id="WNG47408.1"/>
    </source>
</evidence>
<dbReference type="PANTHER" id="PTHR43547">
    <property type="entry name" value="TWO-COMPONENT HISTIDINE KINASE"/>
    <property type="match status" value="1"/>
</dbReference>
<dbReference type="InterPro" id="IPR029016">
    <property type="entry name" value="GAF-like_dom_sf"/>
</dbReference>
<evidence type="ECO:0000256" key="5">
    <source>
        <dbReference type="SAM" id="MobiDB-lite"/>
    </source>
</evidence>
<dbReference type="Gene3D" id="3.30.450.40">
    <property type="match status" value="1"/>
</dbReference>
<keyword evidence="3 4" id="KW-0597">Phosphoprotein</keyword>
<dbReference type="InterPro" id="IPR005467">
    <property type="entry name" value="His_kinase_dom"/>
</dbReference>
<dbReference type="PRINTS" id="PR00344">
    <property type="entry name" value="BCTRLSENSOR"/>
</dbReference>
<dbReference type="InterPro" id="IPR001789">
    <property type="entry name" value="Sig_transdc_resp-reg_receiver"/>
</dbReference>
<dbReference type="Pfam" id="PF00512">
    <property type="entry name" value="HisKA"/>
    <property type="match status" value="1"/>
</dbReference>
<dbReference type="Proteomes" id="UP001611383">
    <property type="component" value="Chromosome"/>
</dbReference>
<sequence length="957" mass="103560">MDDSEIVARVLEGGGEMGARMRALDWSRTPVGPVERWPQSLRTAVSILLNSRFPMMIHWGPELTQFYNDAYAPSLGSKHPGGLGQAAQPWWAEIWDVLEPMFERVLAGEATWHANQLFTPNRRGFLEEAYFTLSHSPIRDESGGIGGIFLTVTETTGQVVGERRLRALKALSEANASPPSAEEACRQAARVLEDYRYDVAFARFYLTDAPGAQPRLVASVGLSEGAADDGAWPLESVLHGGEAWTLTDVHSRVGVLPGGPWPEAPHSARVLPLGEPGAMASGALVVGLSPRRPLDAEYFNFLGLVAAQVSTAIASARQSEAAAALERAKLDFFSNVSHELRTPLTLLLGPLQDALADTTHPLPEAQRERVEWAQRGAQRLLKLVNTLLDFSRLEAGRLQATPEWTDLSEMTAGLASSFESLLRREGVHLRVDCPPLPGLVWVDRESWEKIVLNLLSNAFKFTFEGEVRVSLHWREGRVELEVADTGTGIAEAELPRLFERFHQVRGARGRSMEGSGIGLALVHELVVLHGGDIRVDSALGRGSTFRVRLPAPLAPHHSQSDELRPLSSEASARATAYLQEAEGWRGRAPLGAPSAPPSARGARPLSRGGGRVLLVDDNEDMRSYLRSLLEEAGYTVEAVADGTSALEAIRLRRPELVLSDVMMPGLDGFALISALKADPRTASTPVILLSARAGEEATVEGLAAGAYDYLAKPFSARELLARVEGTLKAARARADLDAFAGRIAHDMHNLLTPLSMIGAQVRTSPDARMKRAGERLDRTTRRALNLLDGMLAFSRTASAGQVSTSELTPVPFVVADVAEDLQSLREQIQAELDLNGVENVRVAIPRGLLYVLLLNLVSNAFKFMQGCATRRVEVLAHASGDRCELVVRDTGPGMSPEVREHIFEPFYRAPGAKASGSGIGLATVQRIVHAYGGAVVVESVPGQGTAFTVRLPLGDPR</sequence>
<dbReference type="SMART" id="SM00448">
    <property type="entry name" value="REC"/>
    <property type="match status" value="1"/>
</dbReference>
<feature type="domain" description="Histidine kinase" evidence="6">
    <location>
        <begin position="335"/>
        <end position="553"/>
    </location>
</feature>
<reference evidence="8 9" key="1">
    <citation type="submission" date="2019-08" db="EMBL/GenBank/DDBJ databases">
        <title>Archangium and Cystobacter genomes.</title>
        <authorList>
            <person name="Chen I.-C.K."/>
            <person name="Wielgoss S."/>
        </authorList>
    </citation>
    <scope>NUCLEOTIDE SEQUENCE [LARGE SCALE GENOMIC DNA]</scope>
    <source>
        <strain evidence="8 9">Cbm 6</strain>
    </source>
</reference>
<dbReference type="CDD" id="cd16922">
    <property type="entry name" value="HATPase_EvgS-ArcB-TorS-like"/>
    <property type="match status" value="1"/>
</dbReference>
<dbReference type="SMART" id="SM00387">
    <property type="entry name" value="HATPase_c"/>
    <property type="match status" value="2"/>
</dbReference>
<dbReference type="Gene3D" id="1.10.287.130">
    <property type="match status" value="1"/>
</dbReference>
<evidence type="ECO:0000256" key="1">
    <source>
        <dbReference type="ARBA" id="ARBA00000085"/>
    </source>
</evidence>
<comment type="catalytic activity">
    <reaction evidence="1">
        <text>ATP + protein L-histidine = ADP + protein N-phospho-L-histidine.</text>
        <dbReference type="EC" id="2.7.13.3"/>
    </reaction>
</comment>
<feature type="modified residue" description="4-aspartylphosphate" evidence="4">
    <location>
        <position position="660"/>
    </location>
</feature>
<dbReference type="Gene3D" id="3.40.50.2300">
    <property type="match status" value="1"/>
</dbReference>
<dbReference type="Gene3D" id="3.30.450.20">
    <property type="entry name" value="PAS domain"/>
    <property type="match status" value="1"/>
</dbReference>
<dbReference type="PROSITE" id="PS50109">
    <property type="entry name" value="HIS_KIN"/>
    <property type="match status" value="2"/>
</dbReference>
<proteinExistence type="predicted"/>
<dbReference type="PANTHER" id="PTHR43547:SF2">
    <property type="entry name" value="HYBRID SIGNAL TRANSDUCTION HISTIDINE KINASE C"/>
    <property type="match status" value="1"/>
</dbReference>
<feature type="domain" description="Histidine kinase" evidence="6">
    <location>
        <begin position="745"/>
        <end position="955"/>
    </location>
</feature>
<dbReference type="InterPro" id="IPR011006">
    <property type="entry name" value="CheY-like_superfamily"/>
</dbReference>
<name>A0ABY9WW92_9BACT</name>
<dbReference type="SUPFAM" id="SSF55781">
    <property type="entry name" value="GAF domain-like"/>
    <property type="match status" value="1"/>
</dbReference>
<dbReference type="RefSeq" id="WP_395803711.1">
    <property type="nucleotide sequence ID" value="NZ_CP043494.1"/>
</dbReference>
<feature type="region of interest" description="Disordered" evidence="5">
    <location>
        <begin position="586"/>
        <end position="609"/>
    </location>
</feature>
<dbReference type="InterPro" id="IPR004358">
    <property type="entry name" value="Sig_transdc_His_kin-like_C"/>
</dbReference>
<feature type="domain" description="Response regulatory" evidence="7">
    <location>
        <begin position="611"/>
        <end position="727"/>
    </location>
</feature>
<dbReference type="InterPro" id="IPR003661">
    <property type="entry name" value="HisK_dim/P_dom"/>
</dbReference>
<gene>
    <name evidence="8" type="ORF">F0U60_27255</name>
</gene>
<dbReference type="Pfam" id="PF02518">
    <property type="entry name" value="HATPase_c"/>
    <property type="match status" value="2"/>
</dbReference>